<dbReference type="Proteomes" id="UP000320333">
    <property type="component" value="Unassembled WGS sequence"/>
</dbReference>
<dbReference type="InterPro" id="IPR013087">
    <property type="entry name" value="Znf_C2H2_type"/>
</dbReference>
<comment type="caution">
    <text evidence="4">The sequence shown here is derived from an EMBL/GenBank/DDBJ whole genome shotgun (WGS) entry which is preliminary data.</text>
</comment>
<evidence type="ECO:0000259" key="3">
    <source>
        <dbReference type="PROSITE" id="PS50157"/>
    </source>
</evidence>
<feature type="compositionally biased region" description="Polar residues" evidence="2">
    <location>
        <begin position="231"/>
        <end position="250"/>
    </location>
</feature>
<keyword evidence="1" id="KW-0479">Metal-binding</keyword>
<accession>A0A507DWP6</accession>
<evidence type="ECO:0000313" key="5">
    <source>
        <dbReference type="Proteomes" id="UP000320333"/>
    </source>
</evidence>
<organism evidence="4 5">
    <name type="scientific">Chytriomyces confervae</name>
    <dbReference type="NCBI Taxonomy" id="246404"/>
    <lineage>
        <taxon>Eukaryota</taxon>
        <taxon>Fungi</taxon>
        <taxon>Fungi incertae sedis</taxon>
        <taxon>Chytridiomycota</taxon>
        <taxon>Chytridiomycota incertae sedis</taxon>
        <taxon>Chytridiomycetes</taxon>
        <taxon>Chytridiales</taxon>
        <taxon>Chytriomycetaceae</taxon>
        <taxon>Chytriomyces</taxon>
    </lineage>
</organism>
<keyword evidence="1" id="KW-0863">Zinc-finger</keyword>
<sequence length="413" mass="46860">MSEVHSYNHALQQQQQQQQADADEAAAGLSPAERHVLDKATASYPRRIPSPLESPILPSNMQRHFGSSMPSPEDGPTHWNQPNYHHSHHPSQQQQQQQSLNQTIPRHTLTHSRPVNIITPRYSPYSGHRRSVDVNDRLASFEQRLNCSVAIVASSPPYSNLGQTHLERRSMPQIGSSSSSPLENTRMRGYSNPQPVHTHSQQYPQPVRTLSIPSSAISHYHPSVVHHPIQSAQSVQPYPQQNNTHSYASSQRIQQQPQYVQPSFVYATTTQNHSMGPIRPQQQQQHQPYDSHHQQQQQRPPIILPASHHYPQQPQQQPYVLVQSEPMYIASQEGYPVYSNPSQQQQQQLESGRTFQCDQCDLTFTRKHDMNRHIRSVHAVQAGEALFACGICGQGFGRVDSLKRHVNICRSAK</sequence>
<dbReference type="GO" id="GO:0008270">
    <property type="term" value="F:zinc ion binding"/>
    <property type="evidence" value="ECO:0007669"/>
    <property type="project" value="UniProtKB-KW"/>
</dbReference>
<feature type="region of interest" description="Disordered" evidence="2">
    <location>
        <begin position="231"/>
        <end position="255"/>
    </location>
</feature>
<dbReference type="SMART" id="SM00355">
    <property type="entry name" value="ZnF_C2H2"/>
    <property type="match status" value="2"/>
</dbReference>
<keyword evidence="1" id="KW-0862">Zinc</keyword>
<gene>
    <name evidence="4" type="ORF">CcCBS67573_g09447</name>
</gene>
<reference evidence="4 5" key="1">
    <citation type="journal article" date="2019" name="Sci. Rep.">
        <title>Comparative genomics of chytrid fungi reveal insights into the obligate biotrophic and pathogenic lifestyle of Synchytrium endobioticum.</title>
        <authorList>
            <person name="van de Vossenberg B.T.L.H."/>
            <person name="Warris S."/>
            <person name="Nguyen H.D.T."/>
            <person name="van Gent-Pelzer M.P.E."/>
            <person name="Joly D.L."/>
            <person name="van de Geest H.C."/>
            <person name="Bonants P.J.M."/>
            <person name="Smith D.S."/>
            <person name="Levesque C.A."/>
            <person name="van der Lee T.A.J."/>
        </authorList>
    </citation>
    <scope>NUCLEOTIDE SEQUENCE [LARGE SCALE GENOMIC DNA]</scope>
    <source>
        <strain evidence="4 5">CBS 675.73</strain>
    </source>
</reference>
<evidence type="ECO:0000256" key="2">
    <source>
        <dbReference type="SAM" id="MobiDB-lite"/>
    </source>
</evidence>
<dbReference type="PROSITE" id="PS50157">
    <property type="entry name" value="ZINC_FINGER_C2H2_2"/>
    <property type="match status" value="2"/>
</dbReference>
<feature type="compositionally biased region" description="Polar residues" evidence="2">
    <location>
        <begin position="191"/>
        <end position="204"/>
    </location>
</feature>
<feature type="region of interest" description="Disordered" evidence="2">
    <location>
        <begin position="168"/>
        <end position="205"/>
    </location>
</feature>
<feature type="region of interest" description="Disordered" evidence="2">
    <location>
        <begin position="271"/>
        <end position="298"/>
    </location>
</feature>
<feature type="domain" description="C2H2-type" evidence="3">
    <location>
        <begin position="387"/>
        <end position="413"/>
    </location>
</feature>
<dbReference type="SUPFAM" id="SSF57667">
    <property type="entry name" value="beta-beta-alpha zinc fingers"/>
    <property type="match status" value="1"/>
</dbReference>
<evidence type="ECO:0000313" key="4">
    <source>
        <dbReference type="EMBL" id="TPX55597.1"/>
    </source>
</evidence>
<feature type="compositionally biased region" description="Low complexity" evidence="2">
    <location>
        <begin position="49"/>
        <end position="59"/>
    </location>
</feature>
<protein>
    <recommendedName>
        <fullName evidence="3">C2H2-type domain-containing protein</fullName>
    </recommendedName>
</protein>
<dbReference type="AlphaFoldDB" id="A0A507DWP6"/>
<keyword evidence="5" id="KW-1185">Reference proteome</keyword>
<dbReference type="Gene3D" id="3.30.160.60">
    <property type="entry name" value="Classic Zinc Finger"/>
    <property type="match status" value="1"/>
</dbReference>
<dbReference type="PROSITE" id="PS00028">
    <property type="entry name" value="ZINC_FINGER_C2H2_1"/>
    <property type="match status" value="1"/>
</dbReference>
<feature type="domain" description="C2H2-type" evidence="3">
    <location>
        <begin position="355"/>
        <end position="383"/>
    </location>
</feature>
<feature type="compositionally biased region" description="Low complexity" evidence="2">
    <location>
        <begin position="80"/>
        <end position="101"/>
    </location>
</feature>
<dbReference type="OrthoDB" id="8117402at2759"/>
<dbReference type="Pfam" id="PF00096">
    <property type="entry name" value="zf-C2H2"/>
    <property type="match status" value="1"/>
</dbReference>
<dbReference type="STRING" id="246404.A0A507DWP6"/>
<evidence type="ECO:0000256" key="1">
    <source>
        <dbReference type="PROSITE-ProRule" id="PRU00042"/>
    </source>
</evidence>
<name>A0A507DWP6_9FUNG</name>
<feature type="compositionally biased region" description="Low complexity" evidence="2">
    <location>
        <begin position="280"/>
        <end position="298"/>
    </location>
</feature>
<dbReference type="EMBL" id="QEAP01000841">
    <property type="protein sequence ID" value="TPX55597.1"/>
    <property type="molecule type" value="Genomic_DNA"/>
</dbReference>
<feature type="region of interest" description="Disordered" evidence="2">
    <location>
        <begin position="1"/>
        <end position="101"/>
    </location>
</feature>
<dbReference type="InterPro" id="IPR036236">
    <property type="entry name" value="Znf_C2H2_sf"/>
</dbReference>
<proteinExistence type="predicted"/>